<feature type="domain" description="EamA" evidence="3">
    <location>
        <begin position="9"/>
        <end position="143"/>
    </location>
</feature>
<keyword evidence="2" id="KW-1133">Transmembrane helix</keyword>
<name>A0AAW9QW51_9CHRO</name>
<dbReference type="AlphaFoldDB" id="A0AAW9QW51"/>
<evidence type="ECO:0000313" key="5">
    <source>
        <dbReference type="Proteomes" id="UP001328733"/>
    </source>
</evidence>
<accession>A0AAW9QW51</accession>
<dbReference type="PANTHER" id="PTHR22911">
    <property type="entry name" value="ACYL-MALONYL CONDENSING ENZYME-RELATED"/>
    <property type="match status" value="1"/>
</dbReference>
<evidence type="ECO:0000256" key="1">
    <source>
        <dbReference type="ARBA" id="ARBA00007362"/>
    </source>
</evidence>
<feature type="domain" description="EamA" evidence="3">
    <location>
        <begin position="158"/>
        <end position="295"/>
    </location>
</feature>
<feature type="transmembrane region" description="Helical" evidence="2">
    <location>
        <begin position="248"/>
        <end position="269"/>
    </location>
</feature>
<evidence type="ECO:0000256" key="2">
    <source>
        <dbReference type="SAM" id="Phobius"/>
    </source>
</evidence>
<dbReference type="EMBL" id="JBAFSM010000045">
    <property type="protein sequence ID" value="MEG3439301.1"/>
    <property type="molecule type" value="Genomic_DNA"/>
</dbReference>
<feature type="transmembrane region" description="Helical" evidence="2">
    <location>
        <begin position="156"/>
        <end position="176"/>
    </location>
</feature>
<organism evidence="4 5">
    <name type="scientific">Pannus brasiliensis CCIBt3594</name>
    <dbReference type="NCBI Taxonomy" id="1427578"/>
    <lineage>
        <taxon>Bacteria</taxon>
        <taxon>Bacillati</taxon>
        <taxon>Cyanobacteriota</taxon>
        <taxon>Cyanophyceae</taxon>
        <taxon>Oscillatoriophycideae</taxon>
        <taxon>Chroococcales</taxon>
        <taxon>Microcystaceae</taxon>
        <taxon>Pannus</taxon>
    </lineage>
</organism>
<sequence length="296" mass="31543">MEFYSDRFTGELAALAAAALWAISSAIYSLLGQKIPPLSLNFLKGLVAIALLGFTLGLSQQSLGNVDKISVFILLTSGAIGIGIGDTAYFAALNRLGPRKTLLLETLAPPISAILAMVFLDESLKIQAYCGILLTILGVAWVISERTIETGDRSNWRAGIFWGLVAATSQASGAVLSRHALLESGMSSLWSTLFRLLAGTGIVFAIMAFRHRETVSIAWSPRLIGIIVLTAFGSTYLGIWLQQTALKFSPVGIAQTLTSTSPLFVLPIAAMMGDRIGVRSILGVAIALAGIWLLFR</sequence>
<dbReference type="Pfam" id="PF00892">
    <property type="entry name" value="EamA"/>
    <property type="match status" value="2"/>
</dbReference>
<evidence type="ECO:0000313" key="4">
    <source>
        <dbReference type="EMBL" id="MEG3439301.1"/>
    </source>
</evidence>
<feature type="transmembrane region" description="Helical" evidence="2">
    <location>
        <begin position="221"/>
        <end position="242"/>
    </location>
</feature>
<dbReference type="InterPro" id="IPR000620">
    <property type="entry name" value="EamA_dom"/>
</dbReference>
<proteinExistence type="inferred from homology"/>
<dbReference type="Proteomes" id="UP001328733">
    <property type="component" value="Unassembled WGS sequence"/>
</dbReference>
<gene>
    <name evidence="4" type="ORF">V0288_19400</name>
</gene>
<feature type="transmembrane region" description="Helical" evidence="2">
    <location>
        <begin position="126"/>
        <end position="144"/>
    </location>
</feature>
<evidence type="ECO:0000259" key="3">
    <source>
        <dbReference type="Pfam" id="PF00892"/>
    </source>
</evidence>
<dbReference type="GO" id="GO:0016020">
    <property type="term" value="C:membrane"/>
    <property type="evidence" value="ECO:0007669"/>
    <property type="project" value="InterPro"/>
</dbReference>
<feature type="transmembrane region" description="Helical" evidence="2">
    <location>
        <begin position="69"/>
        <end position="90"/>
    </location>
</feature>
<protein>
    <submittedName>
        <fullName evidence="4">DMT family transporter</fullName>
    </submittedName>
</protein>
<reference evidence="4 5" key="1">
    <citation type="submission" date="2024-01" db="EMBL/GenBank/DDBJ databases">
        <title>Genomic insights into the taxonomy and metabolism of the cyanobacterium Pannus brasiliensis CCIBt3594.</title>
        <authorList>
            <person name="Machado M."/>
            <person name="Botero N.B."/>
            <person name="Andreote A.P.D."/>
            <person name="Feitosa A.M.T."/>
            <person name="Popin R."/>
            <person name="Sivonen K."/>
            <person name="Fiore M.F."/>
        </authorList>
    </citation>
    <scope>NUCLEOTIDE SEQUENCE [LARGE SCALE GENOMIC DNA]</scope>
    <source>
        <strain evidence="4 5">CCIBt3594</strain>
    </source>
</reference>
<feature type="transmembrane region" description="Helical" evidence="2">
    <location>
        <begin position="38"/>
        <end position="57"/>
    </location>
</feature>
<dbReference type="SUPFAM" id="SSF103481">
    <property type="entry name" value="Multidrug resistance efflux transporter EmrE"/>
    <property type="match status" value="2"/>
</dbReference>
<dbReference type="InterPro" id="IPR037185">
    <property type="entry name" value="EmrE-like"/>
</dbReference>
<keyword evidence="5" id="KW-1185">Reference proteome</keyword>
<feature type="transmembrane region" description="Helical" evidence="2">
    <location>
        <begin position="188"/>
        <end position="209"/>
    </location>
</feature>
<feature type="transmembrane region" description="Helical" evidence="2">
    <location>
        <begin position="276"/>
        <end position="295"/>
    </location>
</feature>
<comment type="similarity">
    <text evidence="1">Belongs to the EamA transporter family.</text>
</comment>
<keyword evidence="2" id="KW-0472">Membrane</keyword>
<comment type="caution">
    <text evidence="4">The sequence shown here is derived from an EMBL/GenBank/DDBJ whole genome shotgun (WGS) entry which is preliminary data.</text>
</comment>
<keyword evidence="2" id="KW-0812">Transmembrane</keyword>
<feature type="transmembrane region" description="Helical" evidence="2">
    <location>
        <begin position="12"/>
        <end position="31"/>
    </location>
</feature>
<dbReference type="PANTHER" id="PTHR22911:SF137">
    <property type="entry name" value="SOLUTE CARRIER FAMILY 35 MEMBER G2-RELATED"/>
    <property type="match status" value="1"/>
</dbReference>
<dbReference type="RefSeq" id="WP_332866787.1">
    <property type="nucleotide sequence ID" value="NZ_JBAFSM010000045.1"/>
</dbReference>